<keyword evidence="2 5" id="KW-0812">Transmembrane</keyword>
<dbReference type="InterPro" id="IPR013783">
    <property type="entry name" value="Ig-like_fold"/>
</dbReference>
<dbReference type="GO" id="GO:0033691">
    <property type="term" value="F:sialic acid binding"/>
    <property type="evidence" value="ECO:0007669"/>
    <property type="project" value="TreeGrafter"/>
</dbReference>
<dbReference type="EMBL" id="JAWDJR010000015">
    <property type="protein sequence ID" value="KAK9962407.1"/>
    <property type="molecule type" value="Genomic_DNA"/>
</dbReference>
<accession>A0AAW1ZQJ6</accession>
<dbReference type="PANTHER" id="PTHR12035:SF128">
    <property type="entry name" value="BRANCHED CHAIN KETO ACID DEHYDROGENASE E1 SUBUNIT BETA,-LIKE-RELATED"/>
    <property type="match status" value="1"/>
</dbReference>
<dbReference type="GO" id="GO:0005886">
    <property type="term" value="C:plasma membrane"/>
    <property type="evidence" value="ECO:0007669"/>
    <property type="project" value="TreeGrafter"/>
</dbReference>
<organism evidence="7 8">
    <name type="scientific">Culter alburnus</name>
    <name type="common">Topmouth culter</name>
    <dbReference type="NCBI Taxonomy" id="194366"/>
    <lineage>
        <taxon>Eukaryota</taxon>
        <taxon>Metazoa</taxon>
        <taxon>Chordata</taxon>
        <taxon>Craniata</taxon>
        <taxon>Vertebrata</taxon>
        <taxon>Euteleostomi</taxon>
        <taxon>Actinopterygii</taxon>
        <taxon>Neopterygii</taxon>
        <taxon>Teleostei</taxon>
        <taxon>Ostariophysi</taxon>
        <taxon>Cypriniformes</taxon>
        <taxon>Xenocyprididae</taxon>
        <taxon>Xenocypridinae</taxon>
        <taxon>Culter</taxon>
    </lineage>
</organism>
<proteinExistence type="predicted"/>
<dbReference type="GO" id="GO:0007155">
    <property type="term" value="P:cell adhesion"/>
    <property type="evidence" value="ECO:0007669"/>
    <property type="project" value="TreeGrafter"/>
</dbReference>
<protein>
    <recommendedName>
        <fullName evidence="9">Ig-like domain-containing protein</fullName>
    </recommendedName>
</protein>
<keyword evidence="8" id="KW-1185">Reference proteome</keyword>
<comment type="caution">
    <text evidence="7">The sequence shown here is derived from an EMBL/GenBank/DDBJ whole genome shotgun (WGS) entry which is preliminary data.</text>
</comment>
<dbReference type="Gene3D" id="2.60.40.10">
    <property type="entry name" value="Immunoglobulins"/>
    <property type="match status" value="2"/>
</dbReference>
<dbReference type="InterPro" id="IPR051036">
    <property type="entry name" value="SIGLEC"/>
</dbReference>
<evidence type="ECO:0000256" key="5">
    <source>
        <dbReference type="SAM" id="Phobius"/>
    </source>
</evidence>
<evidence type="ECO:0008006" key="9">
    <source>
        <dbReference type="Google" id="ProtNLM"/>
    </source>
</evidence>
<dbReference type="SUPFAM" id="SSF48726">
    <property type="entry name" value="Immunoglobulin"/>
    <property type="match status" value="2"/>
</dbReference>
<evidence type="ECO:0000313" key="7">
    <source>
        <dbReference type="EMBL" id="KAK9962407.1"/>
    </source>
</evidence>
<comment type="subcellular location">
    <subcellularLocation>
        <location evidence="1">Membrane</location>
        <topology evidence="1">Single-pass membrane protein</topology>
    </subcellularLocation>
</comment>
<dbReference type="AlphaFoldDB" id="A0AAW1ZQJ6"/>
<name>A0AAW1ZQJ6_CULAL</name>
<evidence type="ECO:0000256" key="4">
    <source>
        <dbReference type="ARBA" id="ARBA00023136"/>
    </source>
</evidence>
<feature type="signal peptide" evidence="6">
    <location>
        <begin position="1"/>
        <end position="17"/>
    </location>
</feature>
<evidence type="ECO:0000256" key="3">
    <source>
        <dbReference type="ARBA" id="ARBA00022989"/>
    </source>
</evidence>
<evidence type="ECO:0000256" key="6">
    <source>
        <dbReference type="SAM" id="SignalP"/>
    </source>
</evidence>
<evidence type="ECO:0000256" key="1">
    <source>
        <dbReference type="ARBA" id="ARBA00004167"/>
    </source>
</evidence>
<evidence type="ECO:0000256" key="2">
    <source>
        <dbReference type="ARBA" id="ARBA00022692"/>
    </source>
</evidence>
<reference evidence="7 8" key="1">
    <citation type="submission" date="2024-05" db="EMBL/GenBank/DDBJ databases">
        <title>A high-quality chromosomal-level genome assembly of Topmouth culter (Culter alburnus).</title>
        <authorList>
            <person name="Zhao H."/>
        </authorList>
    </citation>
    <scope>NUCLEOTIDE SEQUENCE [LARGE SCALE GENOMIC DNA]</scope>
    <source>
        <strain evidence="7">CATC2023</strain>
        <tissue evidence="7">Muscle</tissue>
    </source>
</reference>
<keyword evidence="6" id="KW-0732">Signal</keyword>
<dbReference type="InterPro" id="IPR036179">
    <property type="entry name" value="Ig-like_dom_sf"/>
</dbReference>
<feature type="chain" id="PRO_5043587399" description="Ig-like domain-containing protein" evidence="6">
    <location>
        <begin position="18"/>
        <end position="386"/>
    </location>
</feature>
<dbReference type="Proteomes" id="UP001479290">
    <property type="component" value="Unassembled WGS sequence"/>
</dbReference>
<gene>
    <name evidence="7" type="ORF">ABG768_007776</name>
</gene>
<keyword evidence="3 5" id="KW-1133">Transmembrane helix</keyword>
<evidence type="ECO:0000313" key="8">
    <source>
        <dbReference type="Proteomes" id="UP001479290"/>
    </source>
</evidence>
<feature type="transmembrane region" description="Helical" evidence="5">
    <location>
        <begin position="329"/>
        <end position="350"/>
    </location>
</feature>
<dbReference type="PANTHER" id="PTHR12035">
    <property type="entry name" value="SIALIC ACID BINDING IMMUNOGLOBULIN-LIKE LECTIN"/>
    <property type="match status" value="1"/>
</dbReference>
<keyword evidence="4 5" id="KW-0472">Membrane</keyword>
<sequence>MLQTLLFILTVVQMTDCYHFDPDEPTNFSILVTENFTGEAGLCIRVFCSFTVPQSVSEPIRRTWFKGDPQNPTAEVPCVHIFGDKDNERECSFMLENLVQGESDGEYSFKLEWGQGKVYIFPQTVKITVKELTEKPTIEVPQLTAGEKAEINCRAPGSCVNLKTDIVFKGIEPDEVHRRMHGVSDWDNTLSVFTFHPEPEHHNTNLTCRVIFQENIWTESTVILKVRHAPTILYSSRCLVWGDELICMCVSSGLPLPQIYWPILNGEYYSAFSAENTISIITVSIASFRNINATIKCVSENLIGRAEMEIQVQNHAGKPKVSWSLSTSWIFFTLSAVVNVIFVSCLTVVLRRREKHKPKDDNHVYMTSLKREESVYETIKMSSERS</sequence>